<evidence type="ECO:0000313" key="2">
    <source>
        <dbReference type="Proteomes" id="UP000036947"/>
    </source>
</evidence>
<protein>
    <submittedName>
        <fullName evidence="1">Uncharacterized protein</fullName>
    </submittedName>
</protein>
<accession>A0A0L0NK96</accession>
<comment type="caution">
    <text evidence="1">The sequence shown here is derived from an EMBL/GenBank/DDBJ whole genome shotgun (WGS) entry which is preliminary data.</text>
</comment>
<sequence>MCRSGIQTLSTQTWPRQKTTLGMRLRSDKCHFYARRPPYGYTDGPLAHSGSCAVEPNGRSTYATANSHAARSNGGVGLGLTVRQLFGSPVRQTMPTTTHWDQREPACNGQQMALQFQDMPEPKLFSTVRIALSRRAEWILLARHGLKRPTTPKRRGQAELGMLAISRLPATDPWILVQHSWRLWHTRRSHLSLAALSVNHRDKVAMPMAE</sequence>
<evidence type="ECO:0000313" key="1">
    <source>
        <dbReference type="EMBL" id="KND94531.1"/>
    </source>
</evidence>
<gene>
    <name evidence="1" type="ORF">TOPH_01327</name>
</gene>
<organism evidence="1 2">
    <name type="scientific">Tolypocladium ophioglossoides (strain CBS 100239)</name>
    <name type="common">Snaketongue truffleclub</name>
    <name type="synonym">Elaphocordyceps ophioglossoides</name>
    <dbReference type="NCBI Taxonomy" id="1163406"/>
    <lineage>
        <taxon>Eukaryota</taxon>
        <taxon>Fungi</taxon>
        <taxon>Dikarya</taxon>
        <taxon>Ascomycota</taxon>
        <taxon>Pezizomycotina</taxon>
        <taxon>Sordariomycetes</taxon>
        <taxon>Hypocreomycetidae</taxon>
        <taxon>Hypocreales</taxon>
        <taxon>Ophiocordycipitaceae</taxon>
        <taxon>Tolypocladium</taxon>
    </lineage>
</organism>
<dbReference type="EMBL" id="LFRF01000002">
    <property type="protein sequence ID" value="KND94531.1"/>
    <property type="molecule type" value="Genomic_DNA"/>
</dbReference>
<proteinExistence type="predicted"/>
<dbReference type="Proteomes" id="UP000036947">
    <property type="component" value="Unassembled WGS sequence"/>
</dbReference>
<reference evidence="1 2" key="1">
    <citation type="journal article" date="2015" name="BMC Genomics">
        <title>The genome of the truffle-parasite Tolypocladium ophioglossoides and the evolution of antifungal peptaibiotics.</title>
        <authorList>
            <person name="Quandt C.A."/>
            <person name="Bushley K.E."/>
            <person name="Spatafora J.W."/>
        </authorList>
    </citation>
    <scope>NUCLEOTIDE SEQUENCE [LARGE SCALE GENOMIC DNA]</scope>
    <source>
        <strain evidence="1 2">CBS 100239</strain>
    </source>
</reference>
<name>A0A0L0NK96_TOLOC</name>
<dbReference type="AlphaFoldDB" id="A0A0L0NK96"/>
<keyword evidence="2" id="KW-1185">Reference proteome</keyword>